<reference evidence="2" key="2">
    <citation type="journal article" date="2021" name="PeerJ">
        <title>Extensive microbial diversity within the chicken gut microbiome revealed by metagenomics and culture.</title>
        <authorList>
            <person name="Gilroy R."/>
            <person name="Ravi A."/>
            <person name="Getino M."/>
            <person name="Pursley I."/>
            <person name="Horton D.L."/>
            <person name="Alikhan N.F."/>
            <person name="Baker D."/>
            <person name="Gharbi K."/>
            <person name="Hall N."/>
            <person name="Watson M."/>
            <person name="Adriaenssens E.M."/>
            <person name="Foster-Nyarko E."/>
            <person name="Jarju S."/>
            <person name="Secka A."/>
            <person name="Antonio M."/>
            <person name="Oren A."/>
            <person name="Chaudhuri R.R."/>
            <person name="La Ragione R."/>
            <person name="Hildebrand F."/>
            <person name="Pallen M.J."/>
        </authorList>
    </citation>
    <scope>NUCLEOTIDE SEQUENCE</scope>
    <source>
        <strain evidence="2">ChiSjej4B22-9803</strain>
    </source>
</reference>
<dbReference type="InterPro" id="IPR036866">
    <property type="entry name" value="RibonucZ/Hydroxyglut_hydro"/>
</dbReference>
<dbReference type="InterPro" id="IPR052533">
    <property type="entry name" value="WalJ/YycJ-like"/>
</dbReference>
<accession>A0A9D1S739</accession>
<dbReference type="Pfam" id="PF12706">
    <property type="entry name" value="Lactamase_B_2"/>
    <property type="match status" value="1"/>
</dbReference>
<evidence type="ECO:0000313" key="3">
    <source>
        <dbReference type="Proteomes" id="UP000824111"/>
    </source>
</evidence>
<sequence>MKILRTNSSALAATSGASRWFQSSIDQEGVMFLSLVSGSSGNATLITDEQTTILIDCGLSGKKLEAAFASIGRSPKELDAILVTHEHIDHTAGVGVVSRRFDVPVYATAGTYRGMSVGKLADKNIHTIAPEQSFEIGTIGVCPFSISHDANDPVGFSFFVNHKKVSLATDTGTMTDSIKQHILGSEAVILESNHDVDMLLYGSYPYSLKQRILSERGHLSNDDCAKTAVELLQSGTRHILLGHLSNENNTPEIAFRTAVNALRKAGAAIDSDVRLGVARRYEATAVL</sequence>
<protein>
    <submittedName>
        <fullName evidence="2">MBL fold metallo-hydrolase</fullName>
    </submittedName>
</protein>
<gene>
    <name evidence="2" type="ORF">IAB04_06350</name>
</gene>
<dbReference type="SUPFAM" id="SSF56281">
    <property type="entry name" value="Metallo-hydrolase/oxidoreductase"/>
    <property type="match status" value="1"/>
</dbReference>
<dbReference type="Proteomes" id="UP000824111">
    <property type="component" value="Unassembled WGS sequence"/>
</dbReference>
<dbReference type="EMBL" id="DVND01000163">
    <property type="protein sequence ID" value="HIU48967.1"/>
    <property type="molecule type" value="Genomic_DNA"/>
</dbReference>
<evidence type="ECO:0000259" key="1">
    <source>
        <dbReference type="SMART" id="SM00849"/>
    </source>
</evidence>
<organism evidence="2 3">
    <name type="scientific">Candidatus Avimonoglobus intestinipullorum</name>
    <dbReference type="NCBI Taxonomy" id="2840699"/>
    <lineage>
        <taxon>Bacteria</taxon>
        <taxon>Bacillati</taxon>
        <taxon>Bacillota</taxon>
        <taxon>Clostridia</taxon>
        <taxon>Eubacteriales</taxon>
        <taxon>Candidatus Avimonoglobus</taxon>
    </lineage>
</organism>
<dbReference type="PANTHER" id="PTHR47619">
    <property type="entry name" value="METALLO-HYDROLASE YYCJ-RELATED"/>
    <property type="match status" value="1"/>
</dbReference>
<dbReference type="AlphaFoldDB" id="A0A9D1S739"/>
<evidence type="ECO:0000313" key="2">
    <source>
        <dbReference type="EMBL" id="HIU48967.1"/>
    </source>
</evidence>
<name>A0A9D1S739_9FIRM</name>
<comment type="caution">
    <text evidence="2">The sequence shown here is derived from an EMBL/GenBank/DDBJ whole genome shotgun (WGS) entry which is preliminary data.</text>
</comment>
<feature type="domain" description="Metallo-beta-lactamase" evidence="1">
    <location>
        <begin position="40"/>
        <end position="243"/>
    </location>
</feature>
<proteinExistence type="predicted"/>
<dbReference type="Gene3D" id="3.60.15.10">
    <property type="entry name" value="Ribonuclease Z/Hydroxyacylglutathione hydrolase-like"/>
    <property type="match status" value="1"/>
</dbReference>
<dbReference type="SMART" id="SM00849">
    <property type="entry name" value="Lactamase_B"/>
    <property type="match status" value="1"/>
</dbReference>
<dbReference type="InterPro" id="IPR001279">
    <property type="entry name" value="Metallo-B-lactamas"/>
</dbReference>
<dbReference type="PANTHER" id="PTHR47619:SF1">
    <property type="entry name" value="EXODEOXYRIBONUCLEASE WALJ"/>
    <property type="match status" value="1"/>
</dbReference>
<reference evidence="2" key="1">
    <citation type="submission" date="2020-10" db="EMBL/GenBank/DDBJ databases">
        <authorList>
            <person name="Gilroy R."/>
        </authorList>
    </citation>
    <scope>NUCLEOTIDE SEQUENCE</scope>
    <source>
        <strain evidence="2">ChiSjej4B22-9803</strain>
    </source>
</reference>